<sequence>MRRDHDLRPVARNEPAESFPVGGSKLPSTAPQIRAAHRIQYSRSFRCDLSRAQLRGQGTLTAGYVPMPLLQDQLHVQTLHVSPERLFVPASSTRMFDGLPRRTTLSPLAVTDFGFFARLARAI</sequence>
<accession>A0ABQ0LWS0</accession>
<feature type="region of interest" description="Disordered" evidence="1">
    <location>
        <begin position="1"/>
        <end position="30"/>
    </location>
</feature>
<dbReference type="Proteomes" id="UP000815677">
    <property type="component" value="Unassembled WGS sequence"/>
</dbReference>
<protein>
    <submittedName>
        <fullName evidence="2">Uncharacterized protein</fullName>
    </submittedName>
</protein>
<organism evidence="2 3">
    <name type="scientific">Mycena chlorophos</name>
    <name type="common">Agaric fungus</name>
    <name type="synonym">Agaricus chlorophos</name>
    <dbReference type="NCBI Taxonomy" id="658473"/>
    <lineage>
        <taxon>Eukaryota</taxon>
        <taxon>Fungi</taxon>
        <taxon>Dikarya</taxon>
        <taxon>Basidiomycota</taxon>
        <taxon>Agaricomycotina</taxon>
        <taxon>Agaricomycetes</taxon>
        <taxon>Agaricomycetidae</taxon>
        <taxon>Agaricales</taxon>
        <taxon>Marasmiineae</taxon>
        <taxon>Mycenaceae</taxon>
        <taxon>Mycena</taxon>
    </lineage>
</organism>
<keyword evidence="3" id="KW-1185">Reference proteome</keyword>
<proteinExistence type="predicted"/>
<evidence type="ECO:0000313" key="2">
    <source>
        <dbReference type="EMBL" id="GAT55515.1"/>
    </source>
</evidence>
<gene>
    <name evidence="2" type="ORF">MCHLO_12273</name>
</gene>
<evidence type="ECO:0000313" key="3">
    <source>
        <dbReference type="Proteomes" id="UP000815677"/>
    </source>
</evidence>
<feature type="compositionally biased region" description="Basic and acidic residues" evidence="1">
    <location>
        <begin position="1"/>
        <end position="15"/>
    </location>
</feature>
<dbReference type="EMBL" id="DF849025">
    <property type="protein sequence ID" value="GAT55515.1"/>
    <property type="molecule type" value="Genomic_DNA"/>
</dbReference>
<reference evidence="2" key="1">
    <citation type="submission" date="2014-09" db="EMBL/GenBank/DDBJ databases">
        <title>Genome sequence of the luminous mushroom Mycena chlorophos for searching fungal bioluminescence genes.</title>
        <authorList>
            <person name="Tanaka Y."/>
            <person name="Kasuga D."/>
            <person name="Oba Y."/>
            <person name="Hase S."/>
            <person name="Sato K."/>
            <person name="Oba Y."/>
            <person name="Sakakibara Y."/>
        </authorList>
    </citation>
    <scope>NUCLEOTIDE SEQUENCE</scope>
</reference>
<evidence type="ECO:0000256" key="1">
    <source>
        <dbReference type="SAM" id="MobiDB-lite"/>
    </source>
</evidence>
<name>A0ABQ0LWS0_MYCCL</name>